<evidence type="ECO:0000256" key="1">
    <source>
        <dbReference type="SAM" id="MobiDB-lite"/>
    </source>
</evidence>
<feature type="region of interest" description="Disordered" evidence="1">
    <location>
        <begin position="29"/>
        <end position="48"/>
    </location>
</feature>
<dbReference type="EMBL" id="VSSQ01081736">
    <property type="protein sequence ID" value="MPN30579.1"/>
    <property type="molecule type" value="Genomic_DNA"/>
</dbReference>
<gene>
    <name evidence="2" type="ORF">SDC9_178050</name>
</gene>
<name>A0A645GXV1_9ZZZZ</name>
<organism evidence="2">
    <name type="scientific">bioreactor metagenome</name>
    <dbReference type="NCBI Taxonomy" id="1076179"/>
    <lineage>
        <taxon>unclassified sequences</taxon>
        <taxon>metagenomes</taxon>
        <taxon>ecological metagenomes</taxon>
    </lineage>
</organism>
<comment type="caution">
    <text evidence="2">The sequence shown here is derived from an EMBL/GenBank/DDBJ whole genome shotgun (WGS) entry which is preliminary data.</text>
</comment>
<proteinExistence type="predicted"/>
<protein>
    <submittedName>
        <fullName evidence="2">Uncharacterized protein</fullName>
    </submittedName>
</protein>
<sequence>MQTKPDVLQIEDDIRHVLDHIGQRSKFMRRPVNPERRNRRPLHRGEQYPAQRIAQRLSETALERRRGKFRITRRRSAFIHYHRLRHRK</sequence>
<accession>A0A645GXV1</accession>
<dbReference type="AlphaFoldDB" id="A0A645GXV1"/>
<reference evidence="2" key="1">
    <citation type="submission" date="2019-08" db="EMBL/GenBank/DDBJ databases">
        <authorList>
            <person name="Kucharzyk K."/>
            <person name="Murdoch R.W."/>
            <person name="Higgins S."/>
            <person name="Loffler F."/>
        </authorList>
    </citation>
    <scope>NUCLEOTIDE SEQUENCE</scope>
</reference>
<evidence type="ECO:0000313" key="2">
    <source>
        <dbReference type="EMBL" id="MPN30579.1"/>
    </source>
</evidence>